<proteinExistence type="predicted"/>
<evidence type="ECO:0000313" key="2">
    <source>
        <dbReference type="Proteomes" id="UP001205486"/>
    </source>
</evidence>
<accession>A0ACC6AL38</accession>
<sequence>MSSGLTRGWTPVRGKKARQTNNLEQAPSPFFRTVCSLMAGVLLGKMDVDWLYGE</sequence>
<dbReference type="Proteomes" id="UP001205486">
    <property type="component" value="Unassembled WGS sequence"/>
</dbReference>
<gene>
    <name evidence="1" type="ORF">J2S34_002922</name>
</gene>
<keyword evidence="2" id="KW-1185">Reference proteome</keyword>
<dbReference type="EMBL" id="JALJZS010000002">
    <property type="protein sequence ID" value="MCP2000474.1"/>
    <property type="molecule type" value="Genomic_DNA"/>
</dbReference>
<organism evidence="1 2">
    <name type="scientific">Nitrobacter winogradskyi</name>
    <name type="common">Nitrobacter agilis</name>
    <dbReference type="NCBI Taxonomy" id="913"/>
    <lineage>
        <taxon>Bacteria</taxon>
        <taxon>Pseudomonadati</taxon>
        <taxon>Pseudomonadota</taxon>
        <taxon>Alphaproteobacteria</taxon>
        <taxon>Hyphomicrobiales</taxon>
        <taxon>Nitrobacteraceae</taxon>
        <taxon>Nitrobacter</taxon>
    </lineage>
</organism>
<protein>
    <submittedName>
        <fullName evidence="1">Uncharacterized protein</fullName>
    </submittedName>
</protein>
<comment type="caution">
    <text evidence="1">The sequence shown here is derived from an EMBL/GenBank/DDBJ whole genome shotgun (WGS) entry which is preliminary data.</text>
</comment>
<evidence type="ECO:0000313" key="1">
    <source>
        <dbReference type="EMBL" id="MCP2000474.1"/>
    </source>
</evidence>
<reference evidence="1" key="1">
    <citation type="submission" date="2022-03" db="EMBL/GenBank/DDBJ databases">
        <title>Interactions between chemoautotrophic and heterotrophic bacteria.</title>
        <authorList>
            <person name="Santoro A."/>
        </authorList>
    </citation>
    <scope>NUCLEOTIDE SEQUENCE</scope>
    <source>
        <strain evidence="1">Nb-106</strain>
    </source>
</reference>
<name>A0ACC6AL38_NITWI</name>